<reference evidence="2" key="1">
    <citation type="journal article" date="2020" name="Stud. Mycol.">
        <title>101 Dothideomycetes genomes: a test case for predicting lifestyles and emergence of pathogens.</title>
        <authorList>
            <person name="Haridas S."/>
            <person name="Albert R."/>
            <person name="Binder M."/>
            <person name="Bloem J."/>
            <person name="Labutti K."/>
            <person name="Salamov A."/>
            <person name="Andreopoulos B."/>
            <person name="Baker S."/>
            <person name="Barry K."/>
            <person name="Bills G."/>
            <person name="Bluhm B."/>
            <person name="Cannon C."/>
            <person name="Castanera R."/>
            <person name="Culley D."/>
            <person name="Daum C."/>
            <person name="Ezra D."/>
            <person name="Gonzalez J."/>
            <person name="Henrissat B."/>
            <person name="Kuo A."/>
            <person name="Liang C."/>
            <person name="Lipzen A."/>
            <person name="Lutzoni F."/>
            <person name="Magnuson J."/>
            <person name="Mondo S."/>
            <person name="Nolan M."/>
            <person name="Ohm R."/>
            <person name="Pangilinan J."/>
            <person name="Park H.-J."/>
            <person name="Ramirez L."/>
            <person name="Alfaro M."/>
            <person name="Sun H."/>
            <person name="Tritt A."/>
            <person name="Yoshinaga Y."/>
            <person name="Zwiers L.-H."/>
            <person name="Turgeon B."/>
            <person name="Goodwin S."/>
            <person name="Spatafora J."/>
            <person name="Crous P."/>
            <person name="Grigoriev I."/>
        </authorList>
    </citation>
    <scope>NUCLEOTIDE SEQUENCE</scope>
    <source>
        <strain evidence="2">CBS 122367</strain>
    </source>
</reference>
<dbReference type="Proteomes" id="UP000799291">
    <property type="component" value="Unassembled WGS sequence"/>
</dbReference>
<accession>A0A6G1IKC6</accession>
<keyword evidence="3" id="KW-1185">Reference proteome</keyword>
<proteinExistence type="predicted"/>
<dbReference type="AlphaFoldDB" id="A0A6G1IKC6"/>
<feature type="compositionally biased region" description="Low complexity" evidence="1">
    <location>
        <begin position="266"/>
        <end position="282"/>
    </location>
</feature>
<feature type="region of interest" description="Disordered" evidence="1">
    <location>
        <begin position="417"/>
        <end position="437"/>
    </location>
</feature>
<protein>
    <submittedName>
        <fullName evidence="2">Uncharacterized protein</fullName>
    </submittedName>
</protein>
<gene>
    <name evidence="2" type="ORF">K458DRAFT_408932</name>
</gene>
<feature type="compositionally biased region" description="Polar residues" evidence="1">
    <location>
        <begin position="578"/>
        <end position="589"/>
    </location>
</feature>
<sequence length="710" mass="78279">MYFTPASPSPPSLRSRSTLLPRRALSKSILTIATQAQNTQADKHTMFLSPFRNHCTLHIESSGSKFVAYLHPQSSTSTHGYSQPPRNNICCSVDSISTTKHNDSSHCFTIIMPTTISLKDFSMKEYLDNKKRKGVLNEGNIFVSEGDAAPAAVFEAPRPVAPVFVPCDDHGRRSWGSGQLSYPPTYKLAPSPTYKPLSPTYPSWGGAWRRFLPATAQPSQREEKPKVVKPTDSYIEQRVSELLASAHKTIPGHRPKEATVRQRGAPYSRCSPRRSSPYNPNSGVVKTAPSRGLPRFRSPGTYRSLLFHELQDEAYSRGLPVASLRDTQDLLDALAAYGAEYDAKLRVFEQKSEAELRDLTIIARIPLDIRRNYSRAYLAERLVEHEARKVVVQHYSSKPVSSSKDAWISTLNGRPDVVETSERSLSPPPAVESRVAGAAVQDYSAKPLSSNQEAADTPLTRKPYSVETAERQAMSPPAVESKVAKAAQGKQPVQSRPPAQPNLKGKDASSNQQVRKKRKNSDAPPVEHAPKKRKPSDAPPIEKASKKQKTLETPSIEQAPKKRKTSDARKNSEIKLASSKTPRTTTAPVSQRGKAAESLLSPNTTPKKTTAARNPTPPPSTTPLSVASEAEAASETEENKLGVARVTRERKSISSSVSSSRPKKRKRLRDTVGCLEGYYDEAAFIDDSEEYKAPQRTVKAPKAQVRRFFK</sequence>
<feature type="region of interest" description="Disordered" evidence="1">
    <location>
        <begin position="467"/>
        <end position="669"/>
    </location>
</feature>
<evidence type="ECO:0000313" key="3">
    <source>
        <dbReference type="Proteomes" id="UP000799291"/>
    </source>
</evidence>
<organism evidence="2 3">
    <name type="scientific">Lentithecium fluviatile CBS 122367</name>
    <dbReference type="NCBI Taxonomy" id="1168545"/>
    <lineage>
        <taxon>Eukaryota</taxon>
        <taxon>Fungi</taxon>
        <taxon>Dikarya</taxon>
        <taxon>Ascomycota</taxon>
        <taxon>Pezizomycotina</taxon>
        <taxon>Dothideomycetes</taxon>
        <taxon>Pleosporomycetidae</taxon>
        <taxon>Pleosporales</taxon>
        <taxon>Massarineae</taxon>
        <taxon>Lentitheciaceae</taxon>
        <taxon>Lentithecium</taxon>
    </lineage>
</organism>
<evidence type="ECO:0000313" key="2">
    <source>
        <dbReference type="EMBL" id="KAF2678440.1"/>
    </source>
</evidence>
<evidence type="ECO:0000256" key="1">
    <source>
        <dbReference type="SAM" id="MobiDB-lite"/>
    </source>
</evidence>
<dbReference type="EMBL" id="MU005612">
    <property type="protein sequence ID" value="KAF2678440.1"/>
    <property type="molecule type" value="Genomic_DNA"/>
</dbReference>
<name>A0A6G1IKC6_9PLEO</name>
<feature type="compositionally biased region" description="Low complexity" evidence="1">
    <location>
        <begin position="601"/>
        <end position="614"/>
    </location>
</feature>
<feature type="region of interest" description="Disordered" evidence="1">
    <location>
        <begin position="253"/>
        <end position="293"/>
    </location>
</feature>